<evidence type="ECO:0000313" key="2">
    <source>
        <dbReference type="Proteomes" id="UP000801492"/>
    </source>
</evidence>
<dbReference type="AlphaFoldDB" id="A0A8K0GB80"/>
<dbReference type="EMBL" id="VTPC01008247">
    <property type="protein sequence ID" value="KAF2893114.1"/>
    <property type="molecule type" value="Genomic_DNA"/>
</dbReference>
<proteinExistence type="predicted"/>
<evidence type="ECO:0000313" key="1">
    <source>
        <dbReference type="EMBL" id="KAF2893114.1"/>
    </source>
</evidence>
<organism evidence="1 2">
    <name type="scientific">Ignelater luminosus</name>
    <name type="common">Cucubano</name>
    <name type="synonym">Pyrophorus luminosus</name>
    <dbReference type="NCBI Taxonomy" id="2038154"/>
    <lineage>
        <taxon>Eukaryota</taxon>
        <taxon>Metazoa</taxon>
        <taxon>Ecdysozoa</taxon>
        <taxon>Arthropoda</taxon>
        <taxon>Hexapoda</taxon>
        <taxon>Insecta</taxon>
        <taxon>Pterygota</taxon>
        <taxon>Neoptera</taxon>
        <taxon>Endopterygota</taxon>
        <taxon>Coleoptera</taxon>
        <taxon>Polyphaga</taxon>
        <taxon>Elateriformia</taxon>
        <taxon>Elateroidea</taxon>
        <taxon>Elateridae</taxon>
        <taxon>Agrypninae</taxon>
        <taxon>Pyrophorini</taxon>
        <taxon>Ignelater</taxon>
    </lineage>
</organism>
<feature type="non-terminal residue" evidence="1">
    <location>
        <position position="1"/>
    </location>
</feature>
<keyword evidence="2" id="KW-1185">Reference proteome</keyword>
<sequence length="96" mass="11096">YPQPVYQNQNNNMDYEELMHAINGIYPNAEKRFLGSVARSGWPSSLVKYRNPDKRHIGSLARLGWLPSFRTARRFNRSGRSTNYEECGVCRSAEDV</sequence>
<accession>A0A8K0GB80</accession>
<dbReference type="OrthoDB" id="6426745at2759"/>
<dbReference type="Proteomes" id="UP000801492">
    <property type="component" value="Unassembled WGS sequence"/>
</dbReference>
<protein>
    <submittedName>
        <fullName evidence="1">Uncharacterized protein</fullName>
    </submittedName>
</protein>
<gene>
    <name evidence="1" type="ORF">ILUMI_13070</name>
</gene>
<name>A0A8K0GB80_IGNLU</name>
<comment type="caution">
    <text evidence="1">The sequence shown here is derived from an EMBL/GenBank/DDBJ whole genome shotgun (WGS) entry which is preliminary data.</text>
</comment>
<reference evidence="1" key="1">
    <citation type="submission" date="2019-08" db="EMBL/GenBank/DDBJ databases">
        <title>The genome of the North American firefly Photinus pyralis.</title>
        <authorList>
            <consortium name="Photinus pyralis genome working group"/>
            <person name="Fallon T.R."/>
            <person name="Sander Lower S.E."/>
            <person name="Weng J.-K."/>
        </authorList>
    </citation>
    <scope>NUCLEOTIDE SEQUENCE</scope>
    <source>
        <strain evidence="1">TRF0915ILg1</strain>
        <tissue evidence="1">Whole body</tissue>
    </source>
</reference>